<dbReference type="GO" id="GO:0070269">
    <property type="term" value="P:pyroptotic inflammatory response"/>
    <property type="evidence" value="ECO:0007669"/>
    <property type="project" value="TreeGrafter"/>
</dbReference>
<dbReference type="GeneID" id="116659726"/>
<name>A0A8B8S1A8_CAMFR</name>
<accession>A0A8B8S1A8</accession>
<dbReference type="GO" id="GO:0005546">
    <property type="term" value="F:phosphatidylinositol-4,5-bisphosphate binding"/>
    <property type="evidence" value="ECO:0007669"/>
    <property type="project" value="TreeGrafter"/>
</dbReference>
<evidence type="ECO:0000313" key="4">
    <source>
        <dbReference type="RefSeq" id="XP_032323442.1"/>
    </source>
</evidence>
<reference evidence="4" key="1">
    <citation type="submission" date="2025-08" db="UniProtKB">
        <authorList>
            <consortium name="RefSeq"/>
        </authorList>
    </citation>
    <scope>IDENTIFICATION</scope>
    <source>
        <tissue evidence="4">Ear skin</tissue>
    </source>
</reference>
<comment type="subcellular location">
    <subcellularLocation>
        <location evidence="1">Cytoplasm</location>
        <location evidence="1">Cytosol</location>
    </subcellularLocation>
</comment>
<feature type="domain" description="Gasdermin PUB" evidence="2">
    <location>
        <begin position="148"/>
        <end position="195"/>
    </location>
</feature>
<dbReference type="GO" id="GO:0001786">
    <property type="term" value="F:phosphatidylserine binding"/>
    <property type="evidence" value="ECO:0007669"/>
    <property type="project" value="TreeGrafter"/>
</dbReference>
<dbReference type="PANTHER" id="PTHR16399:SF21">
    <property type="entry name" value="GASDERMIN-C"/>
    <property type="match status" value="1"/>
</dbReference>
<dbReference type="GO" id="GO:0005829">
    <property type="term" value="C:cytosol"/>
    <property type="evidence" value="ECO:0007669"/>
    <property type="project" value="UniProtKB-SubCell"/>
</dbReference>
<keyword evidence="3" id="KW-1185">Reference proteome</keyword>
<dbReference type="Proteomes" id="UP000694856">
    <property type="component" value="Chromosome 25"/>
</dbReference>
<dbReference type="PANTHER" id="PTHR16399">
    <property type="entry name" value="GASDERMIN"/>
    <property type="match status" value="1"/>
</dbReference>
<evidence type="ECO:0000256" key="1">
    <source>
        <dbReference type="ARBA" id="ARBA00004514"/>
    </source>
</evidence>
<dbReference type="GO" id="GO:0042742">
    <property type="term" value="P:defense response to bacterium"/>
    <property type="evidence" value="ECO:0007669"/>
    <property type="project" value="TreeGrafter"/>
</dbReference>
<dbReference type="InterPro" id="IPR007677">
    <property type="entry name" value="Gasdermin"/>
</dbReference>
<sequence length="226" mass="24361">MGFRTKTVLIQPLALLSRFLDLYPEAPATPQRKDVNGKIRETRHVAAAARASPLANLAVGGFKFCTVYFKCLQEKFSQKVEAVAQLSKDVQDAMFYNIPAILRDGGVLRDLTTTVRASYSCLGLIKLGNRECFGDLAAQTHGGGRTGVRSILEPNFRYPESIAFTLKPELLAPLQGEGVAITFGLLEGCGLMVEPISHTGHLGPGSQEAPVALYGSLSVLQRLAEA</sequence>
<dbReference type="InterPro" id="IPR041263">
    <property type="entry name" value="Gasdermin_PUB"/>
</dbReference>
<evidence type="ECO:0000259" key="2">
    <source>
        <dbReference type="Pfam" id="PF17708"/>
    </source>
</evidence>
<evidence type="ECO:0000313" key="3">
    <source>
        <dbReference type="Proteomes" id="UP000694856"/>
    </source>
</evidence>
<organism evidence="3 4">
    <name type="scientific">Camelus ferus</name>
    <name type="common">Wild bactrian camel</name>
    <name type="synonym">Camelus bactrianus ferus</name>
    <dbReference type="NCBI Taxonomy" id="419612"/>
    <lineage>
        <taxon>Eukaryota</taxon>
        <taxon>Metazoa</taxon>
        <taxon>Chordata</taxon>
        <taxon>Craniata</taxon>
        <taxon>Vertebrata</taxon>
        <taxon>Euteleostomi</taxon>
        <taxon>Mammalia</taxon>
        <taxon>Eutheria</taxon>
        <taxon>Laurasiatheria</taxon>
        <taxon>Artiodactyla</taxon>
        <taxon>Tylopoda</taxon>
        <taxon>Camelidae</taxon>
        <taxon>Camelus</taxon>
    </lineage>
</organism>
<dbReference type="GO" id="GO:0070273">
    <property type="term" value="F:phosphatidylinositol-4-phosphate binding"/>
    <property type="evidence" value="ECO:0007669"/>
    <property type="project" value="TreeGrafter"/>
</dbReference>
<proteinExistence type="predicted"/>
<dbReference type="AlphaFoldDB" id="A0A8B8S1A8"/>
<dbReference type="RefSeq" id="XP_032323442.1">
    <property type="nucleotide sequence ID" value="XM_032467551.1"/>
</dbReference>
<dbReference type="Pfam" id="PF17708">
    <property type="entry name" value="Gasdermin_C"/>
    <property type="match status" value="1"/>
</dbReference>
<protein>
    <submittedName>
        <fullName evidence="4">Gasdermin-C-like</fullName>
    </submittedName>
</protein>
<dbReference type="KEGG" id="cfr:116659726"/>
<gene>
    <name evidence="4" type="primary">LOC116659726</name>
</gene>